<accession>A0A8K0W6K3</accession>
<sequence>MSRVSSTSIDILAPGDAAHLMSMGLAGPSNNGMRKVHKRRLNRSSDEENSHIPLSTNPRSRPDAFATIPDKLLSKETIVYLGFNRDKATEIWNGWNNWPASPPRREIDPDDGGLEVTFLDWVKGRVSYSNDVWEDDTAAWLNCMQSWGIATELQHAIMDQHFKSIRLTGTCAGWVRDTIKMRYAGLEDIQRASKERERANPPIIAASSASGSGSRQGLSATSSGRSFSGMQRDALPGIPIDSCSSTQAIASQNAPGMTVLYKGMDQARTHGLFDSQGNLNDISVLDSPPRTDFSKNRSLYYFTPNFDVAKRYAGWAKRRDGVQSVVVIRMAIRNSVIESMPQGKLQRVFWPSSEWKELIWRCRTKRPPSKELTKYGAAILIIGTIANKPDKYYYNYSSPEQLTEDCVLMTDGPAGQRPAIQFVFSSEPEGEALLTDEARSTIELFYFSTAELEKLMDEHENN</sequence>
<dbReference type="Proteomes" id="UP000813427">
    <property type="component" value="Unassembled WGS sequence"/>
</dbReference>
<keyword evidence="3" id="KW-1185">Reference proteome</keyword>
<feature type="region of interest" description="Disordered" evidence="1">
    <location>
        <begin position="23"/>
        <end position="62"/>
    </location>
</feature>
<comment type="caution">
    <text evidence="2">The sequence shown here is derived from an EMBL/GenBank/DDBJ whole genome shotgun (WGS) entry which is preliminary data.</text>
</comment>
<gene>
    <name evidence="2" type="ORF">BKA59DRAFT_535316</name>
</gene>
<dbReference type="AlphaFoldDB" id="A0A8K0W6K3"/>
<proteinExistence type="predicted"/>
<feature type="region of interest" description="Disordered" evidence="1">
    <location>
        <begin position="193"/>
        <end position="227"/>
    </location>
</feature>
<dbReference type="EMBL" id="JAGPXF010000008">
    <property type="protein sequence ID" value="KAH7233387.1"/>
    <property type="molecule type" value="Genomic_DNA"/>
</dbReference>
<dbReference type="OrthoDB" id="5429780at2759"/>
<evidence type="ECO:0000256" key="1">
    <source>
        <dbReference type="SAM" id="MobiDB-lite"/>
    </source>
</evidence>
<organism evidence="2 3">
    <name type="scientific">Fusarium tricinctum</name>
    <dbReference type="NCBI Taxonomy" id="61284"/>
    <lineage>
        <taxon>Eukaryota</taxon>
        <taxon>Fungi</taxon>
        <taxon>Dikarya</taxon>
        <taxon>Ascomycota</taxon>
        <taxon>Pezizomycotina</taxon>
        <taxon>Sordariomycetes</taxon>
        <taxon>Hypocreomycetidae</taxon>
        <taxon>Hypocreales</taxon>
        <taxon>Nectriaceae</taxon>
        <taxon>Fusarium</taxon>
        <taxon>Fusarium tricinctum species complex</taxon>
    </lineage>
</organism>
<name>A0A8K0W6K3_9HYPO</name>
<protein>
    <submittedName>
        <fullName evidence="2">Uncharacterized protein</fullName>
    </submittedName>
</protein>
<reference evidence="2" key="1">
    <citation type="journal article" date="2021" name="Nat. Commun.">
        <title>Genetic determinants of endophytism in the Arabidopsis root mycobiome.</title>
        <authorList>
            <person name="Mesny F."/>
            <person name="Miyauchi S."/>
            <person name="Thiergart T."/>
            <person name="Pickel B."/>
            <person name="Atanasova L."/>
            <person name="Karlsson M."/>
            <person name="Huettel B."/>
            <person name="Barry K.W."/>
            <person name="Haridas S."/>
            <person name="Chen C."/>
            <person name="Bauer D."/>
            <person name="Andreopoulos W."/>
            <person name="Pangilinan J."/>
            <person name="LaButti K."/>
            <person name="Riley R."/>
            <person name="Lipzen A."/>
            <person name="Clum A."/>
            <person name="Drula E."/>
            <person name="Henrissat B."/>
            <person name="Kohler A."/>
            <person name="Grigoriev I.V."/>
            <person name="Martin F.M."/>
            <person name="Hacquard S."/>
        </authorList>
    </citation>
    <scope>NUCLEOTIDE SEQUENCE</scope>
    <source>
        <strain evidence="2">MPI-SDFR-AT-0068</strain>
    </source>
</reference>
<feature type="compositionally biased region" description="Low complexity" evidence="1">
    <location>
        <begin position="205"/>
        <end position="220"/>
    </location>
</feature>
<evidence type="ECO:0000313" key="2">
    <source>
        <dbReference type="EMBL" id="KAH7233387.1"/>
    </source>
</evidence>
<evidence type="ECO:0000313" key="3">
    <source>
        <dbReference type="Proteomes" id="UP000813427"/>
    </source>
</evidence>